<dbReference type="RefSeq" id="WP_075361676.1">
    <property type="nucleotide sequence ID" value="NZ_MPDM01000005.1"/>
</dbReference>
<evidence type="ECO:0000313" key="4">
    <source>
        <dbReference type="Proteomes" id="UP000186465"/>
    </source>
</evidence>
<keyword evidence="2" id="KW-0812">Transmembrane</keyword>
<name>A0A1Q5PM86_9ACTO</name>
<accession>A0A1Q5PM86</accession>
<protein>
    <submittedName>
        <fullName evidence="3">Uncharacterized protein</fullName>
    </submittedName>
</protein>
<keyword evidence="2" id="KW-1133">Transmembrane helix</keyword>
<proteinExistence type="predicted"/>
<evidence type="ECO:0000256" key="1">
    <source>
        <dbReference type="SAM" id="MobiDB-lite"/>
    </source>
</evidence>
<dbReference type="AlphaFoldDB" id="A0A1Q5PM86"/>
<feature type="transmembrane region" description="Helical" evidence="2">
    <location>
        <begin position="63"/>
        <end position="88"/>
    </location>
</feature>
<evidence type="ECO:0000256" key="2">
    <source>
        <dbReference type="SAM" id="Phobius"/>
    </source>
</evidence>
<gene>
    <name evidence="3" type="ORF">BM477_05445</name>
</gene>
<comment type="caution">
    <text evidence="3">The sequence shown here is derived from an EMBL/GenBank/DDBJ whole genome shotgun (WGS) entry which is preliminary data.</text>
</comment>
<keyword evidence="4" id="KW-1185">Reference proteome</keyword>
<dbReference type="EMBL" id="MPDM01000005">
    <property type="protein sequence ID" value="OKL48647.1"/>
    <property type="molecule type" value="Genomic_DNA"/>
</dbReference>
<keyword evidence="2" id="KW-0472">Membrane</keyword>
<organism evidence="3 4">
    <name type="scientific">Boudabousia marimammalium</name>
    <dbReference type="NCBI Taxonomy" id="156892"/>
    <lineage>
        <taxon>Bacteria</taxon>
        <taxon>Bacillati</taxon>
        <taxon>Actinomycetota</taxon>
        <taxon>Actinomycetes</taxon>
        <taxon>Actinomycetales</taxon>
        <taxon>Actinomycetaceae</taxon>
        <taxon>Boudabousia</taxon>
    </lineage>
</organism>
<evidence type="ECO:0000313" key="3">
    <source>
        <dbReference type="EMBL" id="OKL48647.1"/>
    </source>
</evidence>
<sequence>MKTQTNPSSGLEPVEIPPTTLSYDPNFEFPAKFPSDPSTATQTFLYHAAKPPKNRIVSVALGFAYVGAVVPFVALLSLILGLAGYFNWAGRQGVRRGEALGVIVVSGAFLALQLITGILLYSFSVLQI</sequence>
<reference evidence="4" key="1">
    <citation type="submission" date="2016-11" db="EMBL/GenBank/DDBJ databases">
        <title>Actinomyces gypaetusis sp. nov. isolated from Gypaetus barbatus in Qinghai Tibet Plateau China.</title>
        <authorList>
            <person name="Meng X."/>
        </authorList>
    </citation>
    <scope>NUCLEOTIDE SEQUENCE [LARGE SCALE GENOMIC DNA]</scope>
    <source>
        <strain evidence="4">DSM 15383</strain>
    </source>
</reference>
<feature type="transmembrane region" description="Helical" evidence="2">
    <location>
        <begin position="100"/>
        <end position="123"/>
    </location>
</feature>
<dbReference type="Proteomes" id="UP000186465">
    <property type="component" value="Unassembled WGS sequence"/>
</dbReference>
<feature type="region of interest" description="Disordered" evidence="1">
    <location>
        <begin position="1"/>
        <end position="21"/>
    </location>
</feature>